<dbReference type="RefSeq" id="WP_188816620.1">
    <property type="nucleotide sequence ID" value="NZ_BMOF01000003.1"/>
</dbReference>
<dbReference type="Pfam" id="PF14398">
    <property type="entry name" value="ATPgrasp_YheCD"/>
    <property type="match status" value="1"/>
</dbReference>
<evidence type="ECO:0000313" key="1">
    <source>
        <dbReference type="EMBL" id="GGJ92860.1"/>
    </source>
</evidence>
<organism evidence="1 2">
    <name type="scientific">Calditerricola satsumensis</name>
    <dbReference type="NCBI Taxonomy" id="373054"/>
    <lineage>
        <taxon>Bacteria</taxon>
        <taxon>Bacillati</taxon>
        <taxon>Bacillota</taxon>
        <taxon>Bacilli</taxon>
        <taxon>Bacillales</taxon>
        <taxon>Bacillaceae</taxon>
        <taxon>Calditerricola</taxon>
    </lineage>
</organism>
<protein>
    <recommendedName>
        <fullName evidence="3">ATP-grasp domain-containing protein</fullName>
    </recommendedName>
</protein>
<dbReference type="SUPFAM" id="SSF56059">
    <property type="entry name" value="Glutathione synthetase ATP-binding domain-like"/>
    <property type="match status" value="1"/>
</dbReference>
<sequence length="473" mass="52298">MRVMRVFVQVDANAGKTPVIILPQSLAKRMAIPTNVPLRVSFGSRQAAAAVAIGSGSATLIRLNPPLAQALCLPGPRLARILYFRDEHRLDLGPILGVLVSRAHANEPARPFGHFTPFFLELIASGARHGMLVYAFTAEDVAADRSTICGWIYRHNAFHRARLPLPHAVYNRLSSRLSEGTAASQQLLLQLRNAGVAIFNERFLDKWMVHRQLSTVPELASSLPDTRLYQGPATVKELLDRYGLVYLKPTNGSLGHGIYRIRKEKRRFAIWYTTLSGTIRRVFSRWTQAAQFLALRLGKRPYLVQQGLLLLTYQQAPVDFRVLVQKGRTGAWGITSIVARTGPAGGIVTNLARGGASLPAAQALAQAMPRSAPRPSLSALRQKALLVAKCIEQTIPGHFAELGIDLAVDRQGKIWVIEANAKPSKIEERAEELRLPATLPRPRPSALHLADYAWYVYRQQVTRSEPAWPPGAR</sequence>
<evidence type="ECO:0008006" key="3">
    <source>
        <dbReference type="Google" id="ProtNLM"/>
    </source>
</evidence>
<evidence type="ECO:0000313" key="2">
    <source>
        <dbReference type="Proteomes" id="UP000637720"/>
    </source>
</evidence>
<gene>
    <name evidence="1" type="ORF">GCM10007043_03190</name>
</gene>
<accession>A0A8J3F9A2</accession>
<dbReference type="Proteomes" id="UP000637720">
    <property type="component" value="Unassembled WGS sequence"/>
</dbReference>
<proteinExistence type="predicted"/>
<dbReference type="AlphaFoldDB" id="A0A8J3F9A2"/>
<dbReference type="Gene3D" id="3.30.470.20">
    <property type="entry name" value="ATP-grasp fold, B domain"/>
    <property type="match status" value="1"/>
</dbReference>
<reference evidence="1" key="2">
    <citation type="submission" date="2020-09" db="EMBL/GenBank/DDBJ databases">
        <authorList>
            <person name="Sun Q."/>
            <person name="Ohkuma M."/>
        </authorList>
    </citation>
    <scope>NUCLEOTIDE SEQUENCE</scope>
    <source>
        <strain evidence="1">JCM 14719</strain>
    </source>
</reference>
<dbReference type="EMBL" id="BMOF01000003">
    <property type="protein sequence ID" value="GGJ92860.1"/>
    <property type="molecule type" value="Genomic_DNA"/>
</dbReference>
<reference evidence="1" key="1">
    <citation type="journal article" date="2014" name="Int. J. Syst. Evol. Microbiol.">
        <title>Complete genome sequence of Corynebacterium casei LMG S-19264T (=DSM 44701T), isolated from a smear-ripened cheese.</title>
        <authorList>
            <consortium name="US DOE Joint Genome Institute (JGI-PGF)"/>
            <person name="Walter F."/>
            <person name="Albersmeier A."/>
            <person name="Kalinowski J."/>
            <person name="Ruckert C."/>
        </authorList>
    </citation>
    <scope>NUCLEOTIDE SEQUENCE</scope>
    <source>
        <strain evidence="1">JCM 14719</strain>
    </source>
</reference>
<comment type="caution">
    <text evidence="1">The sequence shown here is derived from an EMBL/GenBank/DDBJ whole genome shotgun (WGS) entry which is preliminary data.</text>
</comment>
<keyword evidence="2" id="KW-1185">Reference proteome</keyword>
<dbReference type="InterPro" id="IPR026838">
    <property type="entry name" value="YheC/D"/>
</dbReference>
<name>A0A8J3F9A2_9BACI</name>